<keyword evidence="13" id="KW-1185">Reference proteome</keyword>
<reference evidence="12" key="1">
    <citation type="submission" date="2020-12" db="EMBL/GenBank/DDBJ databases">
        <title>Ramlibacter sp. nov., isolated from a freshwater alga, Cryptomonas.</title>
        <authorList>
            <person name="Kim H.M."/>
            <person name="Jeon C.O."/>
        </authorList>
    </citation>
    <scope>NUCLEOTIDE SEQUENCE</scope>
    <source>
        <strain evidence="12">CrO1</strain>
    </source>
</reference>
<dbReference type="AlphaFoldDB" id="A0A934Q4Y9"/>
<feature type="domain" description="PAS" evidence="10">
    <location>
        <begin position="20"/>
        <end position="84"/>
    </location>
</feature>
<evidence type="ECO:0000256" key="2">
    <source>
        <dbReference type="ARBA" id="ARBA00004429"/>
    </source>
</evidence>
<evidence type="ECO:0000256" key="5">
    <source>
        <dbReference type="ARBA" id="ARBA00022679"/>
    </source>
</evidence>
<evidence type="ECO:0000256" key="8">
    <source>
        <dbReference type="ARBA" id="ARBA00023136"/>
    </source>
</evidence>
<dbReference type="SMART" id="SM00086">
    <property type="entry name" value="PAC"/>
    <property type="match status" value="3"/>
</dbReference>
<dbReference type="GO" id="GO:0005886">
    <property type="term" value="C:plasma membrane"/>
    <property type="evidence" value="ECO:0007669"/>
    <property type="project" value="UniProtKB-SubCell"/>
</dbReference>
<dbReference type="InterPro" id="IPR013655">
    <property type="entry name" value="PAS_fold_3"/>
</dbReference>
<evidence type="ECO:0000256" key="6">
    <source>
        <dbReference type="ARBA" id="ARBA00022777"/>
    </source>
</evidence>
<dbReference type="EC" id="2.7.13.3" evidence="3"/>
<dbReference type="CDD" id="cd00075">
    <property type="entry name" value="HATPase"/>
    <property type="match status" value="1"/>
</dbReference>
<dbReference type="RefSeq" id="WP_200789345.1">
    <property type="nucleotide sequence ID" value="NZ_JAEDAO010000001.1"/>
</dbReference>
<dbReference type="Gene3D" id="3.30.565.10">
    <property type="entry name" value="Histidine kinase-like ATPase, C-terminal domain"/>
    <property type="match status" value="1"/>
</dbReference>
<dbReference type="PROSITE" id="PS50112">
    <property type="entry name" value="PAS"/>
    <property type="match status" value="1"/>
</dbReference>
<comment type="subcellular location">
    <subcellularLocation>
        <location evidence="2">Cell inner membrane</location>
        <topology evidence="2">Multi-pass membrane protein</topology>
    </subcellularLocation>
</comment>
<dbReference type="PANTHER" id="PTHR43547">
    <property type="entry name" value="TWO-COMPONENT HISTIDINE KINASE"/>
    <property type="match status" value="1"/>
</dbReference>
<dbReference type="SUPFAM" id="SSF55785">
    <property type="entry name" value="PYP-like sensor domain (PAS domain)"/>
    <property type="match status" value="3"/>
</dbReference>
<dbReference type="SMART" id="SM00388">
    <property type="entry name" value="HisKA"/>
    <property type="match status" value="1"/>
</dbReference>
<dbReference type="SUPFAM" id="SSF55874">
    <property type="entry name" value="ATPase domain of HSP90 chaperone/DNA topoisomerase II/histidine kinase"/>
    <property type="match status" value="1"/>
</dbReference>
<dbReference type="InterPro" id="IPR000700">
    <property type="entry name" value="PAS-assoc_C"/>
</dbReference>
<dbReference type="GO" id="GO:0000155">
    <property type="term" value="F:phosphorelay sensor kinase activity"/>
    <property type="evidence" value="ECO:0007669"/>
    <property type="project" value="InterPro"/>
</dbReference>
<dbReference type="FunFam" id="1.10.287.130:FF:000001">
    <property type="entry name" value="Two-component sensor histidine kinase"/>
    <property type="match status" value="1"/>
</dbReference>
<evidence type="ECO:0000313" key="13">
    <source>
        <dbReference type="Proteomes" id="UP000617041"/>
    </source>
</evidence>
<evidence type="ECO:0000256" key="1">
    <source>
        <dbReference type="ARBA" id="ARBA00000085"/>
    </source>
</evidence>
<dbReference type="Proteomes" id="UP000617041">
    <property type="component" value="Unassembled WGS sequence"/>
</dbReference>
<dbReference type="Pfam" id="PF00512">
    <property type="entry name" value="HisKA"/>
    <property type="match status" value="1"/>
</dbReference>
<dbReference type="FunFam" id="3.30.565.10:FF:000006">
    <property type="entry name" value="Sensor histidine kinase WalK"/>
    <property type="match status" value="1"/>
</dbReference>
<evidence type="ECO:0000313" key="12">
    <source>
        <dbReference type="EMBL" id="MBK0394349.1"/>
    </source>
</evidence>
<dbReference type="NCBIfam" id="TIGR00229">
    <property type="entry name" value="sensory_box"/>
    <property type="match status" value="1"/>
</dbReference>
<evidence type="ECO:0000259" key="10">
    <source>
        <dbReference type="PROSITE" id="PS50112"/>
    </source>
</evidence>
<keyword evidence="6" id="KW-0418">Kinase</keyword>
<keyword evidence="5" id="KW-0808">Transferase</keyword>
<evidence type="ECO:0000256" key="4">
    <source>
        <dbReference type="ARBA" id="ARBA00022553"/>
    </source>
</evidence>
<keyword evidence="7" id="KW-0902">Two-component regulatory system</keyword>
<protein>
    <recommendedName>
        <fullName evidence="3">histidine kinase</fullName>
        <ecNumber evidence="3">2.7.13.3</ecNumber>
    </recommendedName>
</protein>
<sequence length="626" mass="68869">MSASSPSRLFDQPWLFATAIAEATDDVIFAKDLEGRYQFANPATLTTMGRAAQEVLGRTDLECMPDAADARRIMANDRQVLSSGQPMETEESLVMPDGSVRYWLTRKMPLRDAQGTLVGLLGIAREVTERKAADAQREAARLKLEMGVQAAGLVMAEIDYRTNQNHISTELAQLLELGDTEMTVPRQAIFDRIHPADRQRYLDAIARTIDPAGDGHLAIDVRALLPSGTVRWLHIRLQVTFVEIDGRLLPDKGICAARDVTVEMQADRKLRAAQRLAKSVIEGSAALVYAKDLAGRYILSNEAWRVQHGVTERDVARGIDDERLFGPEAAAVLRANDRRVAEGGRPVQVEEAVAVGGQRLVFRSSKFPLYDETGAIYAVCGVSTDITDVLEADRRKDEFIATLAHELRNPLAPLRNGLEILRRTPGMPPQVVHTRDMMERQLRHMVRLVDDLLDVSRISRGKLELRREPMPLQRAMEEALETSRPALEAAGHQVCLELAPDPVMVSGDGTRLAQVFANLLHNAAKYTPPGGRISVVLRTEGGDAEVAVVDNGMGINAAMLPHVFDLFAQSEDVPRNAQGGLGIGLWLVRRLVELHGGRIDAHSDGPGRGSRFRVRLPLLPESAARS</sequence>
<organism evidence="12 13">
    <name type="scientific">Ramlibacter algicola</name>
    <dbReference type="NCBI Taxonomy" id="2795217"/>
    <lineage>
        <taxon>Bacteria</taxon>
        <taxon>Pseudomonadati</taxon>
        <taxon>Pseudomonadota</taxon>
        <taxon>Betaproteobacteria</taxon>
        <taxon>Burkholderiales</taxon>
        <taxon>Comamonadaceae</taxon>
        <taxon>Ramlibacter</taxon>
    </lineage>
</organism>
<dbReference type="Pfam" id="PF02518">
    <property type="entry name" value="HATPase_c"/>
    <property type="match status" value="1"/>
</dbReference>
<dbReference type="InterPro" id="IPR036890">
    <property type="entry name" value="HATPase_C_sf"/>
</dbReference>
<accession>A0A934Q4Y9</accession>
<evidence type="ECO:0000259" key="11">
    <source>
        <dbReference type="PROSITE" id="PS50113"/>
    </source>
</evidence>
<dbReference type="PANTHER" id="PTHR43547:SF2">
    <property type="entry name" value="HYBRID SIGNAL TRANSDUCTION HISTIDINE KINASE C"/>
    <property type="match status" value="1"/>
</dbReference>
<dbReference type="Gene3D" id="3.30.450.20">
    <property type="entry name" value="PAS domain"/>
    <property type="match status" value="3"/>
</dbReference>
<dbReference type="CDD" id="cd00082">
    <property type="entry name" value="HisKA"/>
    <property type="match status" value="1"/>
</dbReference>
<evidence type="ECO:0000259" key="9">
    <source>
        <dbReference type="PROSITE" id="PS50109"/>
    </source>
</evidence>
<dbReference type="PROSITE" id="PS50113">
    <property type="entry name" value="PAC"/>
    <property type="match status" value="1"/>
</dbReference>
<dbReference type="InterPro" id="IPR036097">
    <property type="entry name" value="HisK_dim/P_sf"/>
</dbReference>
<name>A0A934Q4Y9_9BURK</name>
<dbReference type="Pfam" id="PF08448">
    <property type="entry name" value="PAS_4"/>
    <property type="match status" value="2"/>
</dbReference>
<dbReference type="SUPFAM" id="SSF47384">
    <property type="entry name" value="Homodimeric domain of signal transducing histidine kinase"/>
    <property type="match status" value="1"/>
</dbReference>
<dbReference type="CDD" id="cd00130">
    <property type="entry name" value="PAS"/>
    <property type="match status" value="2"/>
</dbReference>
<feature type="domain" description="Histidine kinase" evidence="9">
    <location>
        <begin position="402"/>
        <end position="620"/>
    </location>
</feature>
<proteinExistence type="predicted"/>
<dbReference type="InterPro" id="IPR003594">
    <property type="entry name" value="HATPase_dom"/>
</dbReference>
<dbReference type="InterPro" id="IPR000014">
    <property type="entry name" value="PAS"/>
</dbReference>
<dbReference type="InterPro" id="IPR005467">
    <property type="entry name" value="His_kinase_dom"/>
</dbReference>
<dbReference type="InterPro" id="IPR001610">
    <property type="entry name" value="PAC"/>
</dbReference>
<dbReference type="InterPro" id="IPR035965">
    <property type="entry name" value="PAS-like_dom_sf"/>
</dbReference>
<dbReference type="InterPro" id="IPR013656">
    <property type="entry name" value="PAS_4"/>
</dbReference>
<dbReference type="Gene3D" id="1.10.287.130">
    <property type="match status" value="1"/>
</dbReference>
<dbReference type="InterPro" id="IPR003661">
    <property type="entry name" value="HisK_dim/P_dom"/>
</dbReference>
<dbReference type="EMBL" id="JAEDAO010000001">
    <property type="protein sequence ID" value="MBK0394349.1"/>
    <property type="molecule type" value="Genomic_DNA"/>
</dbReference>
<dbReference type="InterPro" id="IPR004358">
    <property type="entry name" value="Sig_transdc_His_kin-like_C"/>
</dbReference>
<gene>
    <name evidence="12" type="ORF">I8E28_17230</name>
</gene>
<evidence type="ECO:0000256" key="3">
    <source>
        <dbReference type="ARBA" id="ARBA00012438"/>
    </source>
</evidence>
<feature type="domain" description="PAC" evidence="11">
    <location>
        <begin position="87"/>
        <end position="139"/>
    </location>
</feature>
<dbReference type="SMART" id="SM00091">
    <property type="entry name" value="PAS"/>
    <property type="match status" value="3"/>
</dbReference>
<keyword evidence="8" id="KW-0472">Membrane</keyword>
<dbReference type="Pfam" id="PF08447">
    <property type="entry name" value="PAS_3"/>
    <property type="match status" value="1"/>
</dbReference>
<comment type="catalytic activity">
    <reaction evidence="1">
        <text>ATP + protein L-histidine = ADP + protein N-phospho-L-histidine.</text>
        <dbReference type="EC" id="2.7.13.3"/>
    </reaction>
</comment>
<evidence type="ECO:0000256" key="7">
    <source>
        <dbReference type="ARBA" id="ARBA00023012"/>
    </source>
</evidence>
<comment type="caution">
    <text evidence="12">The sequence shown here is derived from an EMBL/GenBank/DDBJ whole genome shotgun (WGS) entry which is preliminary data.</text>
</comment>
<dbReference type="PROSITE" id="PS50109">
    <property type="entry name" value="HIS_KIN"/>
    <property type="match status" value="1"/>
</dbReference>
<keyword evidence="4" id="KW-0597">Phosphoprotein</keyword>
<dbReference type="SMART" id="SM00387">
    <property type="entry name" value="HATPase_c"/>
    <property type="match status" value="1"/>
</dbReference>
<dbReference type="PRINTS" id="PR00344">
    <property type="entry name" value="BCTRLSENSOR"/>
</dbReference>